<dbReference type="InterPro" id="IPR050491">
    <property type="entry name" value="AmpC-like"/>
</dbReference>
<dbReference type="RefSeq" id="WP_015556855.1">
    <property type="nucleotide sequence ID" value="NC_021038.1"/>
</dbReference>
<organism evidence="2 3">
    <name type="scientific">Fretibacterium fastidiosum</name>
    <dbReference type="NCBI Taxonomy" id="651822"/>
    <lineage>
        <taxon>Bacteria</taxon>
        <taxon>Thermotogati</taxon>
        <taxon>Synergistota</taxon>
        <taxon>Synergistia</taxon>
        <taxon>Synergistales</taxon>
        <taxon>Aminobacteriaceae</taxon>
        <taxon>Fretibacterium</taxon>
    </lineage>
</organism>
<evidence type="ECO:0000313" key="3">
    <source>
        <dbReference type="Proteomes" id="UP000008957"/>
    </source>
</evidence>
<dbReference type="InterPro" id="IPR012338">
    <property type="entry name" value="Beta-lactam/transpept-like"/>
</dbReference>
<dbReference type="PANTHER" id="PTHR46825:SF9">
    <property type="entry name" value="BETA-LACTAMASE-RELATED DOMAIN-CONTAINING PROTEIN"/>
    <property type="match status" value="1"/>
</dbReference>
<dbReference type="InterPro" id="IPR001466">
    <property type="entry name" value="Beta-lactam-related"/>
</dbReference>
<keyword evidence="3" id="KW-1185">Reference proteome</keyword>
<evidence type="ECO:0000259" key="1">
    <source>
        <dbReference type="Pfam" id="PF00144"/>
    </source>
</evidence>
<name>A0AB94IYC6_9BACT</name>
<feature type="domain" description="Beta-lactamase-related" evidence="1">
    <location>
        <begin position="14"/>
        <end position="360"/>
    </location>
</feature>
<dbReference type="Gene3D" id="3.40.710.10">
    <property type="entry name" value="DD-peptidase/beta-lactamase superfamily"/>
    <property type="match status" value="1"/>
</dbReference>
<dbReference type="EMBL" id="FP929056">
    <property type="protein sequence ID" value="CBL28708.1"/>
    <property type="molecule type" value="Genomic_DNA"/>
</dbReference>
<sequence length="462" mass="50298">MSLNSDLERRYEEYLAEVMEVHRARGVAVAVIDRVGRTLWQKLAGYRDAERRLAIDEDTIFGLASLTKSFTALLVTQLAERGSLSLQDPVSVHCPSFRDAGPNPVRLAHLLSHSGGYFPLPRTTLEPVAKELGLPLDGPEDPAFSDELARAGVDRVAGAMSAASERVGEPGEYMSYCNDGYGLLAEVIHRASGAGSYAACVRREVLEPLGMTRSSCEFLRPAQDANVAKLYSEAAPEGDLNFCRNAFVLMGGGAMKSTLADMKKYLRMYLNEGAIDGGGRLASARGVRAMCRPRIPTRSQQFYGYGLSISFLEDVTVIRHGGSLPGVSSHMAWSPELERGVVVLCNTEDVPVSLLADAALRLSMGLDPRPASRWRRCPWTDATLRAACGRYESGEGADVLVERDGEGVAVTNSGKVMEVLMVHPFRAVLRSGLSETEFRLHFGEDGEVWGARLGDRIVKKRS</sequence>
<dbReference type="SUPFAM" id="SSF56601">
    <property type="entry name" value="beta-lactamase/transpeptidase-like"/>
    <property type="match status" value="1"/>
</dbReference>
<accession>A0AB94IYC6</accession>
<dbReference type="KEGG" id="sbr:SY1_18510"/>
<reference evidence="2 3" key="2">
    <citation type="submission" date="2010-03" db="EMBL/GenBank/DDBJ databases">
        <authorList>
            <person name="Pajon A."/>
        </authorList>
    </citation>
    <scope>NUCLEOTIDE SEQUENCE [LARGE SCALE GENOMIC DNA]</scope>
    <source>
        <strain evidence="2 3">SGP1</strain>
    </source>
</reference>
<proteinExistence type="predicted"/>
<dbReference type="PANTHER" id="PTHR46825">
    <property type="entry name" value="D-ALANYL-D-ALANINE-CARBOXYPEPTIDASE/ENDOPEPTIDASE AMPH"/>
    <property type="match status" value="1"/>
</dbReference>
<evidence type="ECO:0000313" key="2">
    <source>
        <dbReference type="EMBL" id="CBL28708.1"/>
    </source>
</evidence>
<reference evidence="3" key="1">
    <citation type="submission" date="2010-03" db="EMBL/GenBank/DDBJ databases">
        <title>The genome sequence of Synergistetes sp. SGP1.</title>
        <authorList>
            <consortium name="metaHIT consortium -- http://www.metahit.eu/"/>
            <person name="Pajon A."/>
            <person name="Turner K."/>
            <person name="Parkhill J."/>
            <person name="Wade W."/>
            <person name="Vartoukian S."/>
        </authorList>
    </citation>
    <scope>NUCLEOTIDE SEQUENCE [LARGE SCALE GENOMIC DNA]</scope>
    <source>
        <strain evidence="3">SGP1</strain>
    </source>
</reference>
<dbReference type="Pfam" id="PF00144">
    <property type="entry name" value="Beta-lactamase"/>
    <property type="match status" value="1"/>
</dbReference>
<protein>
    <submittedName>
        <fullName evidence="2">Beta-lactamase class C and other penicillin binding proteins</fullName>
    </submittedName>
</protein>
<dbReference type="AlphaFoldDB" id="A0AB94IYC6"/>
<gene>
    <name evidence="2" type="ORF">SY1_18510</name>
</gene>
<dbReference type="Proteomes" id="UP000008957">
    <property type="component" value="Chromosome"/>
</dbReference>